<name>A0A2G8SVN2_9BURK</name>
<proteinExistence type="predicted"/>
<keyword evidence="2" id="KW-1185">Reference proteome</keyword>
<protein>
    <submittedName>
        <fullName evidence="1">Uncharacterized protein</fullName>
    </submittedName>
</protein>
<accession>A0A2G8SVN2</accession>
<comment type="caution">
    <text evidence="1">The sequence shown here is derived from an EMBL/GenBank/DDBJ whole genome shotgun (WGS) entry which is preliminary data.</text>
</comment>
<evidence type="ECO:0000313" key="1">
    <source>
        <dbReference type="EMBL" id="PIL37837.1"/>
    </source>
</evidence>
<sequence length="59" mass="6630">MLNSAAIDPSAIYSDLIVCESAKDLAKRNRVIRIDCIFALRSTSAVKDDCRLLYVELRI</sequence>
<reference evidence="1 2" key="1">
    <citation type="submission" date="2017-10" db="EMBL/GenBank/DDBJ databases">
        <title>Massilia psychrophilum sp. nov., a novel purple-pigmented bacterium isolated from Tianshan glacier, Xinjiang Municipality, China.</title>
        <authorList>
            <person name="Wang H."/>
        </authorList>
    </citation>
    <scope>NUCLEOTIDE SEQUENCE [LARGE SCALE GENOMIC DNA]</scope>
    <source>
        <strain evidence="1 2">JCM 30813</strain>
    </source>
</reference>
<dbReference type="AlphaFoldDB" id="A0A2G8SVN2"/>
<dbReference type="Proteomes" id="UP000228593">
    <property type="component" value="Unassembled WGS sequence"/>
</dbReference>
<gene>
    <name evidence="1" type="ORF">CR103_21290</name>
</gene>
<organism evidence="1 2">
    <name type="scientific">Massilia psychrophila</name>
    <dbReference type="NCBI Taxonomy" id="1603353"/>
    <lineage>
        <taxon>Bacteria</taxon>
        <taxon>Pseudomonadati</taxon>
        <taxon>Pseudomonadota</taxon>
        <taxon>Betaproteobacteria</taxon>
        <taxon>Burkholderiales</taxon>
        <taxon>Oxalobacteraceae</taxon>
        <taxon>Telluria group</taxon>
        <taxon>Massilia</taxon>
    </lineage>
</organism>
<evidence type="ECO:0000313" key="2">
    <source>
        <dbReference type="Proteomes" id="UP000228593"/>
    </source>
</evidence>
<dbReference type="EMBL" id="PDOB01000063">
    <property type="protein sequence ID" value="PIL37837.1"/>
    <property type="molecule type" value="Genomic_DNA"/>
</dbReference>